<reference evidence="1 2" key="1">
    <citation type="journal article" date="2012" name="Genome Biol.">
        <title>The genome of the polar eukaryotic microalga coccomyxa subellipsoidea reveals traits of cold adaptation.</title>
        <authorList>
            <person name="Blanc G."/>
            <person name="Agarkova I."/>
            <person name="Grimwood J."/>
            <person name="Kuo A."/>
            <person name="Brueggeman A."/>
            <person name="Dunigan D."/>
            <person name="Gurnon J."/>
            <person name="Ladunga I."/>
            <person name="Lindquist E."/>
            <person name="Lucas S."/>
            <person name="Pangilinan J."/>
            <person name="Proschold T."/>
            <person name="Salamov A."/>
            <person name="Schmutz J."/>
            <person name="Weeks D."/>
            <person name="Yamada T."/>
            <person name="Claverie J.M."/>
            <person name="Grigoriev I."/>
            <person name="Van Etten J."/>
            <person name="Lomsadze A."/>
            <person name="Borodovsky M."/>
        </authorList>
    </citation>
    <scope>NUCLEOTIDE SEQUENCE [LARGE SCALE GENOMIC DNA]</scope>
    <source>
        <strain evidence="1 2">C-169</strain>
    </source>
</reference>
<proteinExistence type="predicted"/>
<organism evidence="1 2">
    <name type="scientific">Coccomyxa subellipsoidea (strain C-169)</name>
    <name type="common">Green microalga</name>
    <dbReference type="NCBI Taxonomy" id="574566"/>
    <lineage>
        <taxon>Eukaryota</taxon>
        <taxon>Viridiplantae</taxon>
        <taxon>Chlorophyta</taxon>
        <taxon>core chlorophytes</taxon>
        <taxon>Trebouxiophyceae</taxon>
        <taxon>Trebouxiophyceae incertae sedis</taxon>
        <taxon>Coccomyxaceae</taxon>
        <taxon>Coccomyxa</taxon>
        <taxon>Coccomyxa subellipsoidea</taxon>
    </lineage>
</organism>
<evidence type="ECO:0000313" key="1">
    <source>
        <dbReference type="EMBL" id="EIE20812.1"/>
    </source>
</evidence>
<accession>I0YQZ3</accession>
<dbReference type="EMBL" id="AGSI01000014">
    <property type="protein sequence ID" value="EIE20812.1"/>
    <property type="molecule type" value="Genomic_DNA"/>
</dbReference>
<keyword evidence="2" id="KW-1185">Reference proteome</keyword>
<dbReference type="Proteomes" id="UP000007264">
    <property type="component" value="Unassembled WGS sequence"/>
</dbReference>
<dbReference type="GeneID" id="17038791"/>
<gene>
    <name evidence="1" type="ORF">COCSUDRAFT_57366</name>
</gene>
<protein>
    <submittedName>
        <fullName evidence="1">Uncharacterized protein</fullName>
    </submittedName>
</protein>
<sequence>MIAIAAIQVFVVQADTGRSSRFPVIVRTLDLRSILGSPDLEGIASTAASAIMEAYENLEAWLGAVKEVTGHATQVDVALLLQLRNVYKQLLPAAQTQLPPSLCFVAADIVRLRRKEAVPLPPSEELARVLLEAGNAETTGEELLPSAAVAPQLRLRARLHLEALKILEWCFIVMATEQPS</sequence>
<dbReference type="KEGG" id="csl:COCSUDRAFT_57366"/>
<evidence type="ECO:0000313" key="2">
    <source>
        <dbReference type="Proteomes" id="UP000007264"/>
    </source>
</evidence>
<comment type="caution">
    <text evidence="1">The sequence shown here is derived from an EMBL/GenBank/DDBJ whole genome shotgun (WGS) entry which is preliminary data.</text>
</comment>
<name>I0YQZ3_COCSC</name>
<dbReference type="RefSeq" id="XP_005645356.1">
    <property type="nucleotide sequence ID" value="XM_005645299.1"/>
</dbReference>
<dbReference type="AlphaFoldDB" id="I0YQZ3"/>